<feature type="compositionally biased region" description="Basic and acidic residues" evidence="1">
    <location>
        <begin position="301"/>
        <end position="318"/>
    </location>
</feature>
<dbReference type="CDD" id="cd09076">
    <property type="entry name" value="L1-EN"/>
    <property type="match status" value="1"/>
</dbReference>
<comment type="caution">
    <text evidence="4">The sequence shown here is derived from an EMBL/GenBank/DDBJ whole genome shotgun (WGS) entry which is preliminary data.</text>
</comment>
<evidence type="ECO:0000256" key="1">
    <source>
        <dbReference type="SAM" id="MobiDB-lite"/>
    </source>
</evidence>
<dbReference type="Pfam" id="PF03372">
    <property type="entry name" value="Exo_endo_phos"/>
    <property type="match status" value="1"/>
</dbReference>
<dbReference type="InterPro" id="IPR052338">
    <property type="entry name" value="Transposase_5"/>
</dbReference>
<keyword evidence="5" id="KW-1185">Reference proteome</keyword>
<dbReference type="InterPro" id="IPR005135">
    <property type="entry name" value="Endo/exonuclease/phosphatase"/>
</dbReference>
<dbReference type="EMBL" id="JBEHCU010007317">
    <property type="protein sequence ID" value="KAL1395064.1"/>
    <property type="molecule type" value="Genomic_DNA"/>
</dbReference>
<accession>A0ABD1D5Z5</accession>
<dbReference type="PANTHER" id="PTHR23022">
    <property type="entry name" value="TRANSPOSABLE ELEMENT-RELATED"/>
    <property type="match status" value="1"/>
</dbReference>
<name>A0ABD1D5Z5_CULPP</name>
<dbReference type="SUPFAM" id="SSF56219">
    <property type="entry name" value="DNase I-like"/>
    <property type="match status" value="1"/>
</dbReference>
<evidence type="ECO:0000259" key="3">
    <source>
        <dbReference type="Pfam" id="PF03372"/>
    </source>
</evidence>
<gene>
    <name evidence="4" type="ORF">pipiens_011516</name>
</gene>
<dbReference type="InterPro" id="IPR036397">
    <property type="entry name" value="RNaseH_sf"/>
</dbReference>
<evidence type="ECO:0008006" key="6">
    <source>
        <dbReference type="Google" id="ProtNLM"/>
    </source>
</evidence>
<evidence type="ECO:0000313" key="4">
    <source>
        <dbReference type="EMBL" id="KAL1395064.1"/>
    </source>
</evidence>
<dbReference type="Gene3D" id="3.30.420.10">
    <property type="entry name" value="Ribonuclease H-like superfamily/Ribonuclease H"/>
    <property type="match status" value="1"/>
</dbReference>
<dbReference type="InterPro" id="IPR036691">
    <property type="entry name" value="Endo/exonu/phosph_ase_sf"/>
</dbReference>
<evidence type="ECO:0000313" key="5">
    <source>
        <dbReference type="Proteomes" id="UP001562425"/>
    </source>
</evidence>
<sequence length="477" mass="54291">MATESARRKPDWRNGTTLSMKTRTRIGTWNVLTLAQKGKLATLGREATRLKLEILGLSEVRWPNSAEHKLPTGQVLLYSGMQAEDSQRAHRVRGVGFLLSPNARSALLTWEPISERISVARFRTRVRNLTFVQVYAPTDAADLQEKEGFYSQLSGTVDKIPKGDIRIFAGDFNAKIGSDNTDLERIMGRHGLGEMSENGELFTEFCGNYDMVIGGSLFPHRSVHKVTWVSRDGRTENQIDHICVSHKWRRSLLDVRNMRSADIASDHHLLVGEIRLRVARVVRQEEKVGFCRIMEEYSRGKTTADKSTGRKPKLDSRQKRSLKRIVRKDRRITAVKATAYLNDSLEEPVSTRTVRRELHKMGMHGRAAIKKPLIRPANAAKRNRWCKAHKDWRIAQWKKVVYSDESTFTLFPTTGRVYVWRTPKEAYDLDCLKPTVKHGGGSVMVWGAISWYGVGPIIAVKGTMKADHYRDVLENQV</sequence>
<protein>
    <recommendedName>
        <fullName evidence="6">Transposase Tc1-like domain-containing protein</fullName>
    </recommendedName>
</protein>
<dbReference type="Pfam" id="PF01498">
    <property type="entry name" value="HTH_Tnp_Tc3_2"/>
    <property type="match status" value="1"/>
</dbReference>
<feature type="region of interest" description="Disordered" evidence="1">
    <location>
        <begin position="301"/>
        <end position="321"/>
    </location>
</feature>
<organism evidence="4 5">
    <name type="scientific">Culex pipiens pipiens</name>
    <name type="common">Northern house mosquito</name>
    <dbReference type="NCBI Taxonomy" id="38569"/>
    <lineage>
        <taxon>Eukaryota</taxon>
        <taxon>Metazoa</taxon>
        <taxon>Ecdysozoa</taxon>
        <taxon>Arthropoda</taxon>
        <taxon>Hexapoda</taxon>
        <taxon>Insecta</taxon>
        <taxon>Pterygota</taxon>
        <taxon>Neoptera</taxon>
        <taxon>Endopterygota</taxon>
        <taxon>Diptera</taxon>
        <taxon>Nematocera</taxon>
        <taxon>Culicoidea</taxon>
        <taxon>Culicidae</taxon>
        <taxon>Culicinae</taxon>
        <taxon>Culicini</taxon>
        <taxon>Culex</taxon>
        <taxon>Culex</taxon>
    </lineage>
</organism>
<feature type="domain" description="Transposase Tc1-like" evidence="2">
    <location>
        <begin position="319"/>
        <end position="391"/>
    </location>
</feature>
<reference evidence="4 5" key="1">
    <citation type="submission" date="2024-05" db="EMBL/GenBank/DDBJ databases">
        <title>Culex pipiens pipiens assembly and annotation.</title>
        <authorList>
            <person name="Alout H."/>
            <person name="Durand T."/>
        </authorList>
    </citation>
    <scope>NUCLEOTIDE SEQUENCE [LARGE SCALE GENOMIC DNA]</scope>
    <source>
        <strain evidence="4">HA-2024</strain>
        <tissue evidence="4">Whole body</tissue>
    </source>
</reference>
<feature type="domain" description="Endonuclease/exonuclease/phosphatase" evidence="3">
    <location>
        <begin position="27"/>
        <end position="267"/>
    </location>
</feature>
<dbReference type="PANTHER" id="PTHR23022:SF134">
    <property type="entry name" value="TRANSPOSABLE ELEMENT TC1 TRANSPOSASE"/>
    <property type="match status" value="1"/>
</dbReference>
<proteinExistence type="predicted"/>
<dbReference type="Gene3D" id="3.60.10.10">
    <property type="entry name" value="Endonuclease/exonuclease/phosphatase"/>
    <property type="match status" value="1"/>
</dbReference>
<dbReference type="InterPro" id="IPR002492">
    <property type="entry name" value="Transposase_Tc1-like"/>
</dbReference>
<evidence type="ECO:0000259" key="2">
    <source>
        <dbReference type="Pfam" id="PF01498"/>
    </source>
</evidence>
<dbReference type="Proteomes" id="UP001562425">
    <property type="component" value="Unassembled WGS sequence"/>
</dbReference>
<dbReference type="AlphaFoldDB" id="A0ABD1D5Z5"/>